<comment type="caution">
    <text evidence="4">The sequence shown here is derived from an EMBL/GenBank/DDBJ whole genome shotgun (WGS) entry which is preliminary data.</text>
</comment>
<dbReference type="InterPro" id="IPR036162">
    <property type="entry name" value="Resolvase-like_N_sf"/>
</dbReference>
<dbReference type="CDD" id="cd00338">
    <property type="entry name" value="Ser_Recombinase"/>
    <property type="match status" value="1"/>
</dbReference>
<evidence type="ECO:0000256" key="1">
    <source>
        <dbReference type="SAM" id="MobiDB-lite"/>
    </source>
</evidence>
<dbReference type="InterPro" id="IPR006119">
    <property type="entry name" value="Resolv_N"/>
</dbReference>
<evidence type="ECO:0000313" key="5">
    <source>
        <dbReference type="Proteomes" id="UP000473574"/>
    </source>
</evidence>
<dbReference type="PROSITE" id="PS51737">
    <property type="entry name" value="RECOMBINASE_DNA_BIND"/>
    <property type="match status" value="1"/>
</dbReference>
<dbReference type="SUPFAM" id="SSF53041">
    <property type="entry name" value="Resolvase-like"/>
    <property type="match status" value="1"/>
</dbReference>
<dbReference type="Gene3D" id="3.90.1750.20">
    <property type="entry name" value="Putative Large Serine Recombinase, Chain B, Domain 2"/>
    <property type="match status" value="1"/>
</dbReference>
<feature type="region of interest" description="Disordered" evidence="1">
    <location>
        <begin position="705"/>
        <end position="724"/>
    </location>
</feature>
<sequence length="724" mass="83557">MRTSFPQSVKLLLRYFSSMSRFSCALKERRMNHPKIQPVHLNRKAYVYLRQSTMGQVRLNRESTERQYALKDRALALGWSEPLIEVLDGDLGLSGTQSVTRKDFQLLVSEVSMGKVGAILALEASRLSRSSADWTRLIELCAFSGVLIIDEDGCYVPSDFNDQLLLGLKGTMSQAELHLIRSRLQGGKQNKAKKGELRVPLPIGYCYDDFDNTIFDHDEQIREIIELFFQVFAHKRSAYGVTRYFGEHQINFPKRAYGGVWNGKIIWGKLTYGRTVTLLKNPTYAGAYVYGRYKTEKSLSTNGTFTSRIKLQPRDQWEVLIQDHHPSYISWQTYLQNQDILRSNQTNGTGTVVTSAAREGKALLHGLLICSKCGRRLSVRYTGNGGIWPQYECNWRKKEGLTGRSCLNTRTDIVDNAIIPLMFAALEPQQLEIALLSVDKLKAHYAKLDKQWELALARAEYEAQIAERRFEEVDPANRLVAATLEKRWEQTLLKVQQTQDTLTQQRQTHPLNQMGEADKEELFRLAQHLPHLWNAEHTPPKQKKQIIRLLIEDITVERLEQSRQLSLHIRWKGGKHESLTIPIPLKQPDKVRYSDETIHKIRDLAKTHHDIKIADTLNQLDIKSSSGRPFTASMIKWVRHKHDIPACPTHQPGELTVKQVAQRYDVSTHVVYYWLETGMLQAQKSHSRTYRIVISESKHQELTTWSKVSREDKIRQKQHRKRTR</sequence>
<dbReference type="AlphaFoldDB" id="A0A6M0SJ88"/>
<dbReference type="PROSITE" id="PS51736">
    <property type="entry name" value="RECOMBINASES_3"/>
    <property type="match status" value="1"/>
</dbReference>
<dbReference type="Pfam" id="PF07508">
    <property type="entry name" value="Recombinase"/>
    <property type="match status" value="1"/>
</dbReference>
<dbReference type="Gene3D" id="3.40.50.1390">
    <property type="entry name" value="Resolvase, N-terminal catalytic domain"/>
    <property type="match status" value="1"/>
</dbReference>
<proteinExistence type="predicted"/>
<evidence type="ECO:0000313" key="4">
    <source>
        <dbReference type="EMBL" id="NEZ68374.1"/>
    </source>
</evidence>
<organism evidence="4 5">
    <name type="scientific">Adonisia turfae CCMR0082</name>
    <dbReference type="NCBI Taxonomy" id="2304604"/>
    <lineage>
        <taxon>Bacteria</taxon>
        <taxon>Bacillati</taxon>
        <taxon>Cyanobacteriota</taxon>
        <taxon>Adonisia</taxon>
        <taxon>Adonisia turfae</taxon>
    </lineage>
</organism>
<dbReference type="InterPro" id="IPR011109">
    <property type="entry name" value="DNA_bind_recombinase_dom"/>
</dbReference>
<accession>A0A6M0SJ88</accession>
<dbReference type="Proteomes" id="UP000473574">
    <property type="component" value="Unassembled WGS sequence"/>
</dbReference>
<dbReference type="InterPro" id="IPR038109">
    <property type="entry name" value="DNA_bind_recomb_sf"/>
</dbReference>
<dbReference type="GO" id="GO:0003677">
    <property type="term" value="F:DNA binding"/>
    <property type="evidence" value="ECO:0007669"/>
    <property type="project" value="InterPro"/>
</dbReference>
<dbReference type="Pfam" id="PF00239">
    <property type="entry name" value="Resolvase"/>
    <property type="match status" value="1"/>
</dbReference>
<gene>
    <name evidence="4" type="ORF">D0962_37580</name>
</gene>
<protein>
    <submittedName>
        <fullName evidence="4">Recombinase family protein</fullName>
    </submittedName>
</protein>
<name>A0A6M0SJ88_9CYAN</name>
<dbReference type="Pfam" id="PF13408">
    <property type="entry name" value="Zn_ribbon_recom"/>
    <property type="match status" value="1"/>
</dbReference>
<dbReference type="PANTHER" id="PTHR30461:SF23">
    <property type="entry name" value="DNA RECOMBINASE-RELATED"/>
    <property type="match status" value="1"/>
</dbReference>
<dbReference type="GO" id="GO:0000150">
    <property type="term" value="F:DNA strand exchange activity"/>
    <property type="evidence" value="ECO:0007669"/>
    <property type="project" value="InterPro"/>
</dbReference>
<feature type="domain" description="Resolvase/invertase-type recombinase catalytic" evidence="2">
    <location>
        <begin position="44"/>
        <end position="195"/>
    </location>
</feature>
<dbReference type="EMBL" id="QZCE01000003">
    <property type="protein sequence ID" value="NEZ68374.1"/>
    <property type="molecule type" value="Genomic_DNA"/>
</dbReference>
<reference evidence="4 5" key="1">
    <citation type="journal article" date="2020" name="Microb. Ecol.">
        <title>Ecogenomics of the Marine Benthic Filamentous Cyanobacterium Adonisia.</title>
        <authorList>
            <person name="Walter J.M."/>
            <person name="Coutinho F.H."/>
            <person name="Leomil L."/>
            <person name="Hargreaves P.I."/>
            <person name="Campeao M.E."/>
            <person name="Vieira V.V."/>
            <person name="Silva B.S."/>
            <person name="Fistarol G.O."/>
            <person name="Salomon P.S."/>
            <person name="Sawabe T."/>
            <person name="Mino S."/>
            <person name="Hosokawa M."/>
            <person name="Miyashita H."/>
            <person name="Maruyama F."/>
            <person name="van Verk M.C."/>
            <person name="Dutilh B.E."/>
            <person name="Thompson C.C."/>
            <person name="Thompson F.L."/>
        </authorList>
    </citation>
    <scope>NUCLEOTIDE SEQUENCE [LARGE SCALE GENOMIC DNA]</scope>
    <source>
        <strain evidence="4 5">CCMR0082</strain>
    </source>
</reference>
<evidence type="ECO:0000259" key="3">
    <source>
        <dbReference type="PROSITE" id="PS51737"/>
    </source>
</evidence>
<dbReference type="SMART" id="SM00857">
    <property type="entry name" value="Resolvase"/>
    <property type="match status" value="1"/>
</dbReference>
<dbReference type="InterPro" id="IPR050639">
    <property type="entry name" value="SSR_resolvase"/>
</dbReference>
<evidence type="ECO:0000259" key="2">
    <source>
        <dbReference type="PROSITE" id="PS51736"/>
    </source>
</evidence>
<feature type="domain" description="Recombinase" evidence="3">
    <location>
        <begin position="202"/>
        <end position="347"/>
    </location>
</feature>
<dbReference type="PANTHER" id="PTHR30461">
    <property type="entry name" value="DNA-INVERTASE FROM LAMBDOID PROPHAGE"/>
    <property type="match status" value="1"/>
</dbReference>
<dbReference type="InterPro" id="IPR025827">
    <property type="entry name" value="Zn_ribbon_recom_dom"/>
</dbReference>